<dbReference type="Proteomes" id="UP001054945">
    <property type="component" value="Unassembled WGS sequence"/>
</dbReference>
<protein>
    <submittedName>
        <fullName evidence="1">Uncharacterized protein</fullName>
    </submittedName>
</protein>
<proteinExistence type="predicted"/>
<reference evidence="1 2" key="1">
    <citation type="submission" date="2021-06" db="EMBL/GenBank/DDBJ databases">
        <title>Caerostris extrusa draft genome.</title>
        <authorList>
            <person name="Kono N."/>
            <person name="Arakawa K."/>
        </authorList>
    </citation>
    <scope>NUCLEOTIDE SEQUENCE [LARGE SCALE GENOMIC DNA]</scope>
</reference>
<sequence>MRETEKKRDHLIRRSENLSLKIFFGDWKTKRDRFRSHPFSSECAPSIRKAPLPLKTGLSCCTVGIISIFCPLKKRDPSLKRADSRKWKSVFEKP</sequence>
<name>A0AAV4XIG6_CAEEX</name>
<evidence type="ECO:0000313" key="2">
    <source>
        <dbReference type="Proteomes" id="UP001054945"/>
    </source>
</evidence>
<accession>A0AAV4XIG6</accession>
<organism evidence="1 2">
    <name type="scientific">Caerostris extrusa</name>
    <name type="common">Bark spider</name>
    <name type="synonym">Caerostris bankana</name>
    <dbReference type="NCBI Taxonomy" id="172846"/>
    <lineage>
        <taxon>Eukaryota</taxon>
        <taxon>Metazoa</taxon>
        <taxon>Ecdysozoa</taxon>
        <taxon>Arthropoda</taxon>
        <taxon>Chelicerata</taxon>
        <taxon>Arachnida</taxon>
        <taxon>Araneae</taxon>
        <taxon>Araneomorphae</taxon>
        <taxon>Entelegynae</taxon>
        <taxon>Araneoidea</taxon>
        <taxon>Araneidae</taxon>
        <taxon>Caerostris</taxon>
    </lineage>
</organism>
<gene>
    <name evidence="1" type="ORF">CEXT_772111</name>
</gene>
<dbReference type="EMBL" id="BPLR01017703">
    <property type="protein sequence ID" value="GIY93766.1"/>
    <property type="molecule type" value="Genomic_DNA"/>
</dbReference>
<evidence type="ECO:0000313" key="1">
    <source>
        <dbReference type="EMBL" id="GIY93766.1"/>
    </source>
</evidence>
<keyword evidence="2" id="KW-1185">Reference proteome</keyword>
<comment type="caution">
    <text evidence="1">The sequence shown here is derived from an EMBL/GenBank/DDBJ whole genome shotgun (WGS) entry which is preliminary data.</text>
</comment>
<dbReference type="AlphaFoldDB" id="A0AAV4XIG6"/>